<gene>
    <name evidence="1" type="ORF">EAS64_26150</name>
</gene>
<dbReference type="OrthoDB" id="570199at2"/>
<accession>A0A6P2BTJ4</accession>
<dbReference type="AlphaFoldDB" id="A0A6P2BTJ4"/>
<keyword evidence="2" id="KW-1185">Reference proteome</keyword>
<dbReference type="EMBL" id="RPFW01000005">
    <property type="protein sequence ID" value="TVZ02300.1"/>
    <property type="molecule type" value="Genomic_DNA"/>
</dbReference>
<dbReference type="Proteomes" id="UP000460272">
    <property type="component" value="Unassembled WGS sequence"/>
</dbReference>
<sequence>MKKPKRTPGEWNGVDYYVMFGDDLRRSWEDARTWGYVAAGGGRRWSRPLEVLQPGARVFVHHPPRSYVGVGRVLRDVLPITDFRTAATLAARPCGKLRWGPERLHCGQVPPDDVTC</sequence>
<comment type="caution">
    <text evidence="1">The sequence shown here is derived from an EMBL/GenBank/DDBJ whole genome shotgun (WGS) entry which is preliminary data.</text>
</comment>
<reference evidence="1 2" key="1">
    <citation type="submission" date="2018-11" db="EMBL/GenBank/DDBJ databases">
        <title>Trebonia kvetii gen.nov., sp.nov., a novel acidophilic actinobacterium, and proposal of the new actinobacterial family Treboniaceae fam. nov.</title>
        <authorList>
            <person name="Rapoport D."/>
            <person name="Sagova-Mareckova M."/>
            <person name="Sedlacek I."/>
            <person name="Provaznik J."/>
            <person name="Kralova S."/>
            <person name="Pavlinic D."/>
            <person name="Benes V."/>
            <person name="Kopecky J."/>
        </authorList>
    </citation>
    <scope>NUCLEOTIDE SEQUENCE [LARGE SCALE GENOMIC DNA]</scope>
    <source>
        <strain evidence="1 2">15Tr583</strain>
    </source>
</reference>
<evidence type="ECO:0000313" key="1">
    <source>
        <dbReference type="EMBL" id="TVZ02300.1"/>
    </source>
</evidence>
<proteinExistence type="predicted"/>
<name>A0A6P2BTJ4_9ACTN</name>
<evidence type="ECO:0000313" key="2">
    <source>
        <dbReference type="Proteomes" id="UP000460272"/>
    </source>
</evidence>
<organism evidence="1 2">
    <name type="scientific">Trebonia kvetii</name>
    <dbReference type="NCBI Taxonomy" id="2480626"/>
    <lineage>
        <taxon>Bacteria</taxon>
        <taxon>Bacillati</taxon>
        <taxon>Actinomycetota</taxon>
        <taxon>Actinomycetes</taxon>
        <taxon>Streptosporangiales</taxon>
        <taxon>Treboniaceae</taxon>
        <taxon>Trebonia</taxon>
    </lineage>
</organism>
<protein>
    <submittedName>
        <fullName evidence="1">Uncharacterized protein</fullName>
    </submittedName>
</protein>
<dbReference type="RefSeq" id="WP_145857167.1">
    <property type="nucleotide sequence ID" value="NZ_RPFW01000005.1"/>
</dbReference>